<sequence>MEYFFYAILLLIFSTTIIGCINWYKLPTLRAKSIVGFLCYTFVNELVALIFQKYSIENNLYLYNSYIILSFSYIIWLLSSILQSWKSTALARFLLIVYILFVLLETFYIKQSFNVTLNYSYVVGTISVLIMASFYMFECFSEELILVFRQSIYFWFILGVVLFHIPFLPFIMALDMTLIENNDFIYNFILTFLNILMYGSIIYGFKCSIKNYNY</sequence>
<feature type="transmembrane region" description="Helical" evidence="1">
    <location>
        <begin position="31"/>
        <end position="51"/>
    </location>
</feature>
<dbReference type="EMBL" id="JAABLM010000007">
    <property type="protein sequence ID" value="NBL64994.1"/>
    <property type="molecule type" value="Genomic_DNA"/>
</dbReference>
<evidence type="ECO:0000313" key="3">
    <source>
        <dbReference type="Proteomes" id="UP000798602"/>
    </source>
</evidence>
<dbReference type="RefSeq" id="WP_166536820.1">
    <property type="nucleotide sequence ID" value="NZ_JAABLM010000007.1"/>
</dbReference>
<keyword evidence="1" id="KW-0812">Transmembrane</keyword>
<feature type="transmembrane region" description="Helical" evidence="1">
    <location>
        <begin position="89"/>
        <end position="109"/>
    </location>
</feature>
<feature type="transmembrane region" description="Helical" evidence="1">
    <location>
        <begin position="6"/>
        <end position="24"/>
    </location>
</feature>
<keyword evidence="1" id="KW-1133">Transmembrane helix</keyword>
<accession>A0ABW9Z8P8</accession>
<feature type="transmembrane region" description="Helical" evidence="1">
    <location>
        <begin position="121"/>
        <end position="140"/>
    </location>
</feature>
<evidence type="ECO:0008006" key="4">
    <source>
        <dbReference type="Google" id="ProtNLM"/>
    </source>
</evidence>
<gene>
    <name evidence="2" type="ORF">GV828_07255</name>
</gene>
<protein>
    <recommendedName>
        <fullName evidence="4">Histidine kinase</fullName>
    </recommendedName>
</protein>
<proteinExistence type="predicted"/>
<evidence type="ECO:0000256" key="1">
    <source>
        <dbReference type="SAM" id="Phobius"/>
    </source>
</evidence>
<feature type="transmembrane region" description="Helical" evidence="1">
    <location>
        <begin position="63"/>
        <end position="82"/>
    </location>
</feature>
<evidence type="ECO:0000313" key="2">
    <source>
        <dbReference type="EMBL" id="NBL64994.1"/>
    </source>
</evidence>
<feature type="transmembrane region" description="Helical" evidence="1">
    <location>
        <begin position="184"/>
        <end position="205"/>
    </location>
</feature>
<name>A0ABW9Z8P8_9FLAO</name>
<keyword evidence="3" id="KW-1185">Reference proteome</keyword>
<dbReference type="Proteomes" id="UP000798602">
    <property type="component" value="Unassembled WGS sequence"/>
</dbReference>
<keyword evidence="1" id="KW-0472">Membrane</keyword>
<feature type="transmembrane region" description="Helical" evidence="1">
    <location>
        <begin position="152"/>
        <end position="172"/>
    </location>
</feature>
<organism evidence="2 3">
    <name type="scientific">Flavobacterium ichthyis</name>
    <dbReference type="NCBI Taxonomy" id="2698827"/>
    <lineage>
        <taxon>Bacteria</taxon>
        <taxon>Pseudomonadati</taxon>
        <taxon>Bacteroidota</taxon>
        <taxon>Flavobacteriia</taxon>
        <taxon>Flavobacteriales</taxon>
        <taxon>Flavobacteriaceae</taxon>
        <taxon>Flavobacterium</taxon>
    </lineage>
</organism>
<comment type="caution">
    <text evidence="2">The sequence shown here is derived from an EMBL/GenBank/DDBJ whole genome shotgun (WGS) entry which is preliminary data.</text>
</comment>
<reference evidence="3" key="1">
    <citation type="submission" date="2020-01" db="EMBL/GenBank/DDBJ databases">
        <title>Sphingomonas sp. strain CSW-10.</title>
        <authorList>
            <person name="Chen W.-M."/>
        </authorList>
    </citation>
    <scope>NUCLEOTIDE SEQUENCE [LARGE SCALE GENOMIC DNA]</scope>
    <source>
        <strain evidence="3">NST-5</strain>
    </source>
</reference>